<protein>
    <submittedName>
        <fullName evidence="2">Uncharacterized protein</fullName>
    </submittedName>
</protein>
<comment type="caution">
    <text evidence="2">The sequence shown here is derived from an EMBL/GenBank/DDBJ whole genome shotgun (WGS) entry which is preliminary data.</text>
</comment>
<organism evidence="2 3">
    <name type="scientific">Snodgrassella alvi</name>
    <dbReference type="NCBI Taxonomy" id="1196083"/>
    <lineage>
        <taxon>Bacteria</taxon>
        <taxon>Pseudomonadati</taxon>
        <taxon>Pseudomonadota</taxon>
        <taxon>Betaproteobacteria</taxon>
        <taxon>Neisseriales</taxon>
        <taxon>Neisseriaceae</taxon>
        <taxon>Snodgrassella</taxon>
    </lineage>
</organism>
<sequence length="71" mass="7876">MWLVYIAVVYLLNSWPVGIKFIVAFGLVPEVFATEALMSFVSCLIHVAGVKKISFIVSMLEINSLFSAFGF</sequence>
<accession>A0A2N9Y073</accession>
<feature type="transmembrane region" description="Helical" evidence="1">
    <location>
        <begin position="7"/>
        <end position="25"/>
    </location>
</feature>
<keyword evidence="1" id="KW-0812">Transmembrane</keyword>
<evidence type="ECO:0000313" key="3">
    <source>
        <dbReference type="Proteomes" id="UP000229434"/>
    </source>
</evidence>
<evidence type="ECO:0000313" key="2">
    <source>
        <dbReference type="EMBL" id="PIT58150.1"/>
    </source>
</evidence>
<proteinExistence type="predicted"/>
<reference evidence="2 3" key="1">
    <citation type="journal article" date="2017" name="MBio">
        <title>Type VI secretion-mediated competition in the bee gut microbiome.</title>
        <authorList>
            <person name="Steele M.I."/>
            <person name="Kwong W.K."/>
            <person name="Powell J.E."/>
            <person name="Whiteley M."/>
            <person name="Moran N.A."/>
        </authorList>
    </citation>
    <scope>NUCLEOTIDE SEQUENCE [LARGE SCALE GENOMIC DNA]</scope>
    <source>
        <strain evidence="2 3">Nev3CBA3</strain>
    </source>
</reference>
<name>A0A2N9Y073_9NEIS</name>
<keyword evidence="1" id="KW-1133">Transmembrane helix</keyword>
<keyword evidence="1" id="KW-0472">Membrane</keyword>
<evidence type="ECO:0000256" key="1">
    <source>
        <dbReference type="SAM" id="Phobius"/>
    </source>
</evidence>
<dbReference type="EMBL" id="MEIS01000060">
    <property type="protein sequence ID" value="PIT58150.1"/>
    <property type="molecule type" value="Genomic_DNA"/>
</dbReference>
<dbReference type="Proteomes" id="UP000229434">
    <property type="component" value="Unassembled WGS sequence"/>
</dbReference>
<gene>
    <name evidence="2" type="ORF">BHC49_02570</name>
</gene>
<feature type="transmembrane region" description="Helical" evidence="1">
    <location>
        <begin position="31"/>
        <end position="50"/>
    </location>
</feature>
<dbReference type="AlphaFoldDB" id="A0A2N9Y073"/>